<dbReference type="SMART" id="SM00849">
    <property type="entry name" value="Lactamase_B"/>
    <property type="match status" value="1"/>
</dbReference>
<proteinExistence type="inferred from homology"/>
<dbReference type="SUPFAM" id="SSF56281">
    <property type="entry name" value="Metallo-hydrolase/oxidoreductase"/>
    <property type="match status" value="1"/>
</dbReference>
<name>A0ABX1RV14_9FLAO</name>
<evidence type="ECO:0000313" key="7">
    <source>
        <dbReference type="EMBL" id="NMH86538.1"/>
    </source>
</evidence>
<keyword evidence="5" id="KW-0862">Zinc</keyword>
<evidence type="ECO:0000256" key="4">
    <source>
        <dbReference type="ARBA" id="ARBA00022801"/>
    </source>
</evidence>
<evidence type="ECO:0000259" key="6">
    <source>
        <dbReference type="SMART" id="SM00849"/>
    </source>
</evidence>
<comment type="similarity">
    <text evidence="2">Belongs to the metallo-beta-lactamase superfamily.</text>
</comment>
<dbReference type="Pfam" id="PF00753">
    <property type="entry name" value="Lactamase_B"/>
    <property type="match status" value="1"/>
</dbReference>
<comment type="cofactor">
    <cofactor evidence="1">
        <name>Zn(2+)</name>
        <dbReference type="ChEBI" id="CHEBI:29105"/>
    </cofactor>
</comment>
<dbReference type="PANTHER" id="PTHR42978:SF2">
    <property type="entry name" value="102 KBASES UNSTABLE REGION: FROM 1 TO 119443"/>
    <property type="match status" value="1"/>
</dbReference>
<dbReference type="Gene3D" id="3.60.15.10">
    <property type="entry name" value="Ribonuclease Z/Hydroxyacylglutathione hydrolase-like"/>
    <property type="match status" value="1"/>
</dbReference>
<gene>
    <name evidence="7" type="ORF">HHX25_03410</name>
</gene>
<evidence type="ECO:0000256" key="3">
    <source>
        <dbReference type="ARBA" id="ARBA00022723"/>
    </source>
</evidence>
<evidence type="ECO:0000256" key="2">
    <source>
        <dbReference type="ARBA" id="ARBA00007749"/>
    </source>
</evidence>
<reference evidence="7 8" key="1">
    <citation type="submission" date="2020-04" db="EMBL/GenBank/DDBJ databases">
        <title>A Flavivirga sp. nov.</title>
        <authorList>
            <person name="Sun X."/>
        </authorList>
    </citation>
    <scope>NUCLEOTIDE SEQUENCE [LARGE SCALE GENOMIC DNA]</scope>
    <source>
        <strain evidence="7 8">Y03</strain>
    </source>
</reference>
<comment type="caution">
    <text evidence="7">The sequence shown here is derived from an EMBL/GenBank/DDBJ whole genome shotgun (WGS) entry which is preliminary data.</text>
</comment>
<organism evidence="7 8">
    <name type="scientific">Flavivirga algicola</name>
    <dbReference type="NCBI Taxonomy" id="2729136"/>
    <lineage>
        <taxon>Bacteria</taxon>
        <taxon>Pseudomonadati</taxon>
        <taxon>Bacteroidota</taxon>
        <taxon>Flavobacteriia</taxon>
        <taxon>Flavobacteriales</taxon>
        <taxon>Flavobacteriaceae</taxon>
        <taxon>Flavivirga</taxon>
    </lineage>
</organism>
<feature type="domain" description="Metallo-beta-lactamase" evidence="6">
    <location>
        <begin position="33"/>
        <end position="263"/>
    </location>
</feature>
<accession>A0ABX1RV14</accession>
<evidence type="ECO:0000313" key="8">
    <source>
        <dbReference type="Proteomes" id="UP000746690"/>
    </source>
</evidence>
<keyword evidence="4" id="KW-0378">Hydrolase</keyword>
<dbReference type="EMBL" id="JABBHF010000002">
    <property type="protein sequence ID" value="NMH86538.1"/>
    <property type="molecule type" value="Genomic_DNA"/>
</dbReference>
<protein>
    <submittedName>
        <fullName evidence="7">MBL fold metallo-hydrolase</fullName>
    </submittedName>
</protein>
<sequence>MENSKLYLGYAGHCLAKESEAIRGGRKQHIKFKALWGLIEHPTQGLILFDTGYTNRFYQATSSYPNKIYAKITKVSIDQSREAKTQLIAHGIMPASIKHIFISHFHADHIAGLKDFPNATLHASKKAIKQLNRIPKVLGFTKGILKDLLPKDYMERTSVIETSIKTNIPELGEVYDLFGDGHLIAVPLPGHAAGQMGLVISTKKQTYFLIADACWLKETYQKGTLPNPIVRLFFHSWKDFKNSLTRLRKYHEKYPETIIIPTHCSETTDALVLKKIDLDVL</sequence>
<dbReference type="Proteomes" id="UP000746690">
    <property type="component" value="Unassembled WGS sequence"/>
</dbReference>
<dbReference type="InterPro" id="IPR036866">
    <property type="entry name" value="RibonucZ/Hydroxyglut_hydro"/>
</dbReference>
<keyword evidence="8" id="KW-1185">Reference proteome</keyword>
<dbReference type="RefSeq" id="WP_169670150.1">
    <property type="nucleotide sequence ID" value="NZ_JABBHF010000002.1"/>
</dbReference>
<evidence type="ECO:0000256" key="1">
    <source>
        <dbReference type="ARBA" id="ARBA00001947"/>
    </source>
</evidence>
<dbReference type="InterPro" id="IPR001279">
    <property type="entry name" value="Metallo-B-lactamas"/>
</dbReference>
<dbReference type="PANTHER" id="PTHR42978">
    <property type="entry name" value="QUORUM-QUENCHING LACTONASE YTNP-RELATED-RELATED"/>
    <property type="match status" value="1"/>
</dbReference>
<evidence type="ECO:0000256" key="5">
    <source>
        <dbReference type="ARBA" id="ARBA00022833"/>
    </source>
</evidence>
<keyword evidence="3" id="KW-0479">Metal-binding</keyword>
<dbReference type="InterPro" id="IPR051013">
    <property type="entry name" value="MBL_superfamily_lactonases"/>
</dbReference>
<dbReference type="CDD" id="cd07730">
    <property type="entry name" value="metallo-hydrolase-like_MBL-fold"/>
    <property type="match status" value="1"/>
</dbReference>